<evidence type="ECO:0000313" key="4">
    <source>
        <dbReference type="Proteomes" id="UP000660265"/>
    </source>
</evidence>
<comment type="caution">
    <text evidence="3">The sequence shown here is derived from an EMBL/GenBank/DDBJ whole genome shotgun (WGS) entry which is preliminary data.</text>
</comment>
<dbReference type="PANTHER" id="PTHR11022">
    <property type="entry name" value="PEPTIDOGLYCAN RECOGNITION PROTEIN"/>
    <property type="match status" value="1"/>
</dbReference>
<dbReference type="PANTHER" id="PTHR11022:SF66">
    <property type="entry name" value="N-ACETYLMURAMOYL-L-ALANINE AMIDASE"/>
    <property type="match status" value="1"/>
</dbReference>
<comment type="similarity">
    <text evidence="1">Belongs to the N-acetylmuramoyl-L-alanine amidase 2 family.</text>
</comment>
<dbReference type="Proteomes" id="UP000660265">
    <property type="component" value="Unassembled WGS sequence"/>
</dbReference>
<protein>
    <recommendedName>
        <fullName evidence="2">Peptidoglycan recognition protein family domain-containing protein</fullName>
    </recommendedName>
</protein>
<dbReference type="SUPFAM" id="SSF55846">
    <property type="entry name" value="N-acetylmuramoyl-L-alanine amidase-like"/>
    <property type="match status" value="1"/>
</dbReference>
<dbReference type="Gene3D" id="3.40.80.10">
    <property type="entry name" value="Peptidoglycan recognition protein-like"/>
    <property type="match status" value="1"/>
</dbReference>
<dbReference type="SMART" id="SM00701">
    <property type="entry name" value="PGRP"/>
    <property type="match status" value="1"/>
</dbReference>
<dbReference type="EMBL" id="BMMV01000030">
    <property type="protein sequence ID" value="GGK24838.1"/>
    <property type="molecule type" value="Genomic_DNA"/>
</dbReference>
<dbReference type="CDD" id="cd06583">
    <property type="entry name" value="PGRP"/>
    <property type="match status" value="1"/>
</dbReference>
<name>A0ABQ2EX12_9ACTN</name>
<keyword evidence="4" id="KW-1185">Reference proteome</keyword>
<evidence type="ECO:0000313" key="3">
    <source>
        <dbReference type="EMBL" id="GGK24838.1"/>
    </source>
</evidence>
<reference evidence="4" key="1">
    <citation type="journal article" date="2019" name="Int. J. Syst. Evol. Microbiol.">
        <title>The Global Catalogue of Microorganisms (GCM) 10K type strain sequencing project: providing services to taxonomists for standard genome sequencing and annotation.</title>
        <authorList>
            <consortium name="The Broad Institute Genomics Platform"/>
            <consortium name="The Broad Institute Genome Sequencing Center for Infectious Disease"/>
            <person name="Wu L."/>
            <person name="Ma J."/>
        </authorList>
    </citation>
    <scope>NUCLEOTIDE SEQUENCE [LARGE SCALE GENOMIC DNA]</scope>
    <source>
        <strain evidence="4">CGMCC 4.7275</strain>
    </source>
</reference>
<dbReference type="InterPro" id="IPR015510">
    <property type="entry name" value="PGRP"/>
</dbReference>
<gene>
    <name evidence="3" type="ORF">GCM10011583_66140</name>
</gene>
<dbReference type="InterPro" id="IPR002502">
    <property type="entry name" value="Amidase_domain"/>
</dbReference>
<dbReference type="InterPro" id="IPR036505">
    <property type="entry name" value="Amidase/PGRP_sf"/>
</dbReference>
<dbReference type="InterPro" id="IPR006619">
    <property type="entry name" value="PGRP_domain_met/bac"/>
</dbReference>
<accession>A0ABQ2EX12</accession>
<evidence type="ECO:0000256" key="1">
    <source>
        <dbReference type="ARBA" id="ARBA00007553"/>
    </source>
</evidence>
<evidence type="ECO:0000259" key="2">
    <source>
        <dbReference type="SMART" id="SM00701"/>
    </source>
</evidence>
<dbReference type="RefSeq" id="WP_189111265.1">
    <property type="nucleotide sequence ID" value="NZ_BMMV01000030.1"/>
</dbReference>
<organism evidence="3 4">
    <name type="scientific">Streptomyces camponoticapitis</name>
    <dbReference type="NCBI Taxonomy" id="1616125"/>
    <lineage>
        <taxon>Bacteria</taxon>
        <taxon>Bacillati</taxon>
        <taxon>Actinomycetota</taxon>
        <taxon>Actinomycetes</taxon>
        <taxon>Kitasatosporales</taxon>
        <taxon>Streptomycetaceae</taxon>
        <taxon>Streptomyces</taxon>
    </lineage>
</organism>
<proteinExistence type="inferred from homology"/>
<sequence length="280" mass="29902">MKLVTRAQWGARAYRTPSGATPYGRARKGVKVHYLGSAYSDRTHDKCAAYVRSLQNSHMDGNGWSDIGYSFVVCTHGYSFEGRGLKRRNSANGNTSLNDQDYAVCALVGSSGLTQPTDPQLNGIRDTIEYCREKGPAGDWLGGHRDGYATTCPGGPLYAWVKKGAPRPNGSTTPEEEDPMAAITKTDIFNAVWKTDGIPAPSDADDVKTNVNWQALSVLRDIQARVRANTQTEAAQSAAIAKLAQLVGSDVDTAAVVAAVEKAIKDAVVKVDVDINGPAA</sequence>
<feature type="domain" description="Peptidoglycan recognition protein family" evidence="2">
    <location>
        <begin position="1"/>
        <end position="148"/>
    </location>
</feature>